<gene>
    <name evidence="1" type="ORF">ACI1P1_25955</name>
</gene>
<evidence type="ECO:0000313" key="1">
    <source>
        <dbReference type="EMBL" id="MFM9331747.1"/>
    </source>
</evidence>
<organism evidence="1 2">
    <name type="scientific">Paenibacillus mesotrionivorans</name>
    <dbReference type="NCBI Taxonomy" id="3160968"/>
    <lineage>
        <taxon>Bacteria</taxon>
        <taxon>Bacillati</taxon>
        <taxon>Bacillota</taxon>
        <taxon>Bacilli</taxon>
        <taxon>Bacillales</taxon>
        <taxon>Paenibacillaceae</taxon>
        <taxon>Paenibacillus</taxon>
    </lineage>
</organism>
<dbReference type="Proteomes" id="UP001631969">
    <property type="component" value="Unassembled WGS sequence"/>
</dbReference>
<sequence length="578" mass="65432">MRSARRLSARGLLRTFALLLFAAALAGAAAYYWHVYWPSSQHRDYTFNEPGNPVFYKGEELKPSAKGSGDGLKLPFELIRTIIDPTIHYEAESQSVIVTTANKVIRLKTSQLTGTINEKPFKLQFPVEKEGDTVYVPIEPLKELYPIELRQSSDTGAVIVHKKGDAIAWASAKQKGDKPDETRALRAGPTVKADIYTDVPQGERVMIWKDAEDWFFVQLENGYTGYMRKQDLTLEQPEVLPEPAKPETPYVPWKPVGGKINLTWQQVYNKTPDPTKYGPMPGLNVISPQWFMLADGSGTIKQTADSSFMQWARSQNLQVWALFNNGFDPKRTSEALSTYDKRMNMIRQIVSFVQLYKLQGINVDFENVYLKDKAVFVQFIRELTPFLHEQGAVVSVDVTVKDGSETYSLFLDRRALAESVDYMMVMTYDEHWGSSPVAGSVASLPWVEKGIVQIMKEDDVPASKLLLGVPYYTRIWTEKTKDGKTTVTSKAVGMESIDKLLAEKKLKPTLDEASGQNYVEYKEDSSTTVRIWIEDEVSMKKRIELVKTYDLAGVASWSRGQEKASIWPLIKETLEKRP</sequence>
<proteinExistence type="predicted"/>
<evidence type="ECO:0000313" key="2">
    <source>
        <dbReference type="Proteomes" id="UP001631969"/>
    </source>
</evidence>
<keyword evidence="1" id="KW-0378">Hydrolase</keyword>
<reference evidence="1" key="1">
    <citation type="submission" date="2024-12" db="EMBL/GenBank/DDBJ databases">
        <authorList>
            <person name="Wu N."/>
        </authorList>
    </citation>
    <scope>NUCLEOTIDE SEQUENCE</scope>
    <source>
        <strain evidence="1">P15</strain>
    </source>
</reference>
<protein>
    <submittedName>
        <fullName evidence="1">Glycosyl hydrolase family 18 protein</fullName>
    </submittedName>
</protein>
<name>A0ACC7P504_9BACL</name>
<comment type="caution">
    <text evidence="1">The sequence shown here is derived from an EMBL/GenBank/DDBJ whole genome shotgun (WGS) entry which is preliminary data.</text>
</comment>
<keyword evidence="2" id="KW-1185">Reference proteome</keyword>
<accession>A0ACC7P504</accession>
<dbReference type="EMBL" id="JBJURJ010000022">
    <property type="protein sequence ID" value="MFM9331747.1"/>
    <property type="molecule type" value="Genomic_DNA"/>
</dbReference>